<evidence type="ECO:0000256" key="2">
    <source>
        <dbReference type="ARBA" id="ARBA00022516"/>
    </source>
</evidence>
<dbReference type="AlphaFoldDB" id="A0A1C3EDL8"/>
<keyword evidence="8 10" id="KW-0594">Phospholipid biosynthesis</keyword>
<keyword evidence="11" id="KW-0012">Acyltransferase</keyword>
<comment type="similarity">
    <text evidence="10">Belongs to the PlsY family.</text>
</comment>
<feature type="transmembrane region" description="Helical" evidence="10">
    <location>
        <begin position="145"/>
        <end position="165"/>
    </location>
</feature>
<dbReference type="UniPathway" id="UPA00085"/>
<dbReference type="STRING" id="1841610.A6X21_05155"/>
<dbReference type="Proteomes" id="UP000094828">
    <property type="component" value="Unassembled WGS sequence"/>
</dbReference>
<evidence type="ECO:0000313" key="12">
    <source>
        <dbReference type="Proteomes" id="UP000094828"/>
    </source>
</evidence>
<dbReference type="EMBL" id="LYDR01000089">
    <property type="protein sequence ID" value="ODA31325.1"/>
    <property type="molecule type" value="Genomic_DNA"/>
</dbReference>
<keyword evidence="2 10" id="KW-0444">Lipid biosynthesis</keyword>
<evidence type="ECO:0000256" key="9">
    <source>
        <dbReference type="ARBA" id="ARBA00023264"/>
    </source>
</evidence>
<dbReference type="GO" id="GO:0008654">
    <property type="term" value="P:phospholipid biosynthetic process"/>
    <property type="evidence" value="ECO:0007669"/>
    <property type="project" value="UniProtKB-UniRule"/>
</dbReference>
<dbReference type="PANTHER" id="PTHR30309">
    <property type="entry name" value="INNER MEMBRANE PROTEIN YGIH"/>
    <property type="match status" value="1"/>
</dbReference>
<keyword evidence="9 10" id="KW-1208">Phospholipid metabolism</keyword>
<dbReference type="GO" id="GO:0005886">
    <property type="term" value="C:plasma membrane"/>
    <property type="evidence" value="ECO:0007669"/>
    <property type="project" value="UniProtKB-SubCell"/>
</dbReference>
<keyword evidence="7 10" id="KW-0472">Membrane</keyword>
<dbReference type="Pfam" id="PF02660">
    <property type="entry name" value="G3P_acyltransf"/>
    <property type="match status" value="1"/>
</dbReference>
<feature type="transmembrane region" description="Helical" evidence="10">
    <location>
        <begin position="87"/>
        <end position="108"/>
    </location>
</feature>
<reference evidence="11 12" key="1">
    <citation type="submission" date="2016-05" db="EMBL/GenBank/DDBJ databases">
        <title>Genomic and physiological characterization of Planctopirus sp. isolated from fresh water lake.</title>
        <authorList>
            <person name="Subhash Y."/>
            <person name="Ramana C."/>
        </authorList>
    </citation>
    <scope>NUCLEOTIDE SEQUENCE [LARGE SCALE GENOMIC DNA]</scope>
    <source>
        <strain evidence="11 12">JC280</strain>
    </source>
</reference>
<comment type="pathway">
    <text evidence="10">Lipid metabolism; phospholipid metabolism.</text>
</comment>
<comment type="subunit">
    <text evidence="10">Probably interacts with PlsX.</text>
</comment>
<dbReference type="EC" id="2.3.1.275" evidence="10"/>
<organism evidence="11 12">
    <name type="scientific">Planctopirus hydrillae</name>
    <dbReference type="NCBI Taxonomy" id="1841610"/>
    <lineage>
        <taxon>Bacteria</taxon>
        <taxon>Pseudomonadati</taxon>
        <taxon>Planctomycetota</taxon>
        <taxon>Planctomycetia</taxon>
        <taxon>Planctomycetales</taxon>
        <taxon>Planctomycetaceae</taxon>
        <taxon>Planctopirus</taxon>
    </lineage>
</organism>
<keyword evidence="12" id="KW-1185">Reference proteome</keyword>
<feature type="transmembrane region" description="Helical" evidence="10">
    <location>
        <begin position="114"/>
        <end position="138"/>
    </location>
</feature>
<protein>
    <recommendedName>
        <fullName evidence="10">Glycerol-3-phosphate acyltransferase</fullName>
    </recommendedName>
    <alternativeName>
        <fullName evidence="10">Acyl-PO4 G3P acyltransferase</fullName>
    </alternativeName>
    <alternativeName>
        <fullName evidence="10">Acyl-phosphate--glycerol-3-phosphate acyltransferase</fullName>
    </alternativeName>
    <alternativeName>
        <fullName evidence="10">G3P acyltransferase</fullName>
        <shortName evidence="10">GPAT</shortName>
        <ecNumber evidence="10">2.3.1.275</ecNumber>
    </alternativeName>
    <alternativeName>
        <fullName evidence="10">Lysophosphatidic acid synthase</fullName>
        <shortName evidence="10">LPA synthase</shortName>
    </alternativeName>
</protein>
<accession>A0A1C3EDL8</accession>
<sequence>MPWVLLIVASYLAGSIPFGLLMARVVRGIDIRQEGSGNIGATNVSRSLGKKWGLVVLVLDALKGYLPPLFLPGIVGLGGDAGSASAWVIPMSAMTTVIGHMFPIWLGFKGGKGIATSLGALGAASPWGLLVATICFFGSFAINKIVSLSSLIALAGYLAFELIFWQVPLAFRPSDGLQGATTPQAIMAIVLSILIVYRHKSNLARLRAGTEPTFFQKKSN</sequence>
<dbReference type="HAMAP" id="MF_01043">
    <property type="entry name" value="PlsY"/>
    <property type="match status" value="1"/>
</dbReference>
<evidence type="ECO:0000256" key="10">
    <source>
        <dbReference type="HAMAP-Rule" id="MF_01043"/>
    </source>
</evidence>
<evidence type="ECO:0000256" key="1">
    <source>
        <dbReference type="ARBA" id="ARBA00022475"/>
    </source>
</evidence>
<evidence type="ECO:0000256" key="6">
    <source>
        <dbReference type="ARBA" id="ARBA00023098"/>
    </source>
</evidence>
<keyword evidence="5 10" id="KW-1133">Transmembrane helix</keyword>
<evidence type="ECO:0000256" key="8">
    <source>
        <dbReference type="ARBA" id="ARBA00023209"/>
    </source>
</evidence>
<evidence type="ECO:0000256" key="7">
    <source>
        <dbReference type="ARBA" id="ARBA00023136"/>
    </source>
</evidence>
<evidence type="ECO:0000256" key="4">
    <source>
        <dbReference type="ARBA" id="ARBA00022692"/>
    </source>
</evidence>
<name>A0A1C3EDL8_9PLAN</name>
<dbReference type="GO" id="GO:0043772">
    <property type="term" value="F:acyl-phosphate glycerol-3-phosphate acyltransferase activity"/>
    <property type="evidence" value="ECO:0007669"/>
    <property type="project" value="UniProtKB-UniRule"/>
</dbReference>
<gene>
    <name evidence="10" type="primary">plsY</name>
    <name evidence="11" type="ORF">A6X21_05155</name>
</gene>
<comment type="function">
    <text evidence="10">Catalyzes the transfer of an acyl group from acyl-phosphate (acyl-PO(4)) to glycerol-3-phosphate (G3P) to form lysophosphatidic acid (LPA). This enzyme utilizes acyl-phosphate as fatty acyl donor, but not acyl-CoA or acyl-ACP.</text>
</comment>
<dbReference type="PANTHER" id="PTHR30309:SF0">
    <property type="entry name" value="GLYCEROL-3-PHOSPHATE ACYLTRANSFERASE-RELATED"/>
    <property type="match status" value="1"/>
</dbReference>
<comment type="catalytic activity">
    <reaction evidence="10">
        <text>an acyl phosphate + sn-glycerol 3-phosphate = a 1-acyl-sn-glycero-3-phosphate + phosphate</text>
        <dbReference type="Rhea" id="RHEA:34075"/>
        <dbReference type="ChEBI" id="CHEBI:43474"/>
        <dbReference type="ChEBI" id="CHEBI:57597"/>
        <dbReference type="ChEBI" id="CHEBI:57970"/>
        <dbReference type="ChEBI" id="CHEBI:59918"/>
        <dbReference type="EC" id="2.3.1.275"/>
    </reaction>
</comment>
<keyword evidence="6 10" id="KW-0443">Lipid metabolism</keyword>
<keyword evidence="1 10" id="KW-1003">Cell membrane</keyword>
<feature type="transmembrane region" description="Helical" evidence="10">
    <location>
        <begin position="177"/>
        <end position="197"/>
    </location>
</feature>
<keyword evidence="4 10" id="KW-0812">Transmembrane</keyword>
<dbReference type="RefSeq" id="WP_068847803.1">
    <property type="nucleotide sequence ID" value="NZ_LYDR01000089.1"/>
</dbReference>
<evidence type="ECO:0000256" key="3">
    <source>
        <dbReference type="ARBA" id="ARBA00022679"/>
    </source>
</evidence>
<keyword evidence="3 10" id="KW-0808">Transferase</keyword>
<dbReference type="InterPro" id="IPR003811">
    <property type="entry name" value="G3P_acylTferase_PlsY"/>
</dbReference>
<comment type="subcellular location">
    <subcellularLocation>
        <location evidence="10">Cell membrane</location>
        <topology evidence="10">Multi-pass membrane protein</topology>
    </subcellularLocation>
</comment>
<comment type="caution">
    <text evidence="11">The sequence shown here is derived from an EMBL/GenBank/DDBJ whole genome shotgun (WGS) entry which is preliminary data.</text>
</comment>
<evidence type="ECO:0000313" key="11">
    <source>
        <dbReference type="EMBL" id="ODA31325.1"/>
    </source>
</evidence>
<evidence type="ECO:0000256" key="5">
    <source>
        <dbReference type="ARBA" id="ARBA00022989"/>
    </source>
</evidence>
<dbReference type="NCBIfam" id="TIGR00023">
    <property type="entry name" value="glycerol-3-phosphate 1-O-acyltransferase PlsY"/>
    <property type="match status" value="1"/>
</dbReference>
<dbReference type="SMART" id="SM01207">
    <property type="entry name" value="G3P_acyltransf"/>
    <property type="match status" value="1"/>
</dbReference>
<proteinExistence type="inferred from homology"/>